<dbReference type="AlphaFoldDB" id="A0A5P1EV55"/>
<reference evidence="2" key="1">
    <citation type="journal article" date="2017" name="Nat. Commun.">
        <title>The asparagus genome sheds light on the origin and evolution of a young Y chromosome.</title>
        <authorList>
            <person name="Harkess A."/>
            <person name="Zhou J."/>
            <person name="Xu C."/>
            <person name="Bowers J.E."/>
            <person name="Van der Hulst R."/>
            <person name="Ayyampalayam S."/>
            <person name="Mercati F."/>
            <person name="Riccardi P."/>
            <person name="McKain M.R."/>
            <person name="Kakrana A."/>
            <person name="Tang H."/>
            <person name="Ray J."/>
            <person name="Groenendijk J."/>
            <person name="Arikit S."/>
            <person name="Mathioni S.M."/>
            <person name="Nakano M."/>
            <person name="Shan H."/>
            <person name="Telgmann-Rauber A."/>
            <person name="Kanno A."/>
            <person name="Yue Z."/>
            <person name="Chen H."/>
            <person name="Li W."/>
            <person name="Chen Y."/>
            <person name="Xu X."/>
            <person name="Zhang Y."/>
            <person name="Luo S."/>
            <person name="Chen H."/>
            <person name="Gao J."/>
            <person name="Mao Z."/>
            <person name="Pires J.C."/>
            <person name="Luo M."/>
            <person name="Kudrna D."/>
            <person name="Wing R.A."/>
            <person name="Meyers B.C."/>
            <person name="Yi K."/>
            <person name="Kong H."/>
            <person name="Lavrijsen P."/>
            <person name="Sunseri F."/>
            <person name="Falavigna A."/>
            <person name="Ye Y."/>
            <person name="Leebens-Mack J.H."/>
            <person name="Chen G."/>
        </authorList>
    </citation>
    <scope>NUCLEOTIDE SEQUENCE [LARGE SCALE GENOMIC DNA]</scope>
    <source>
        <strain evidence="2">cv. DH0086</strain>
    </source>
</reference>
<dbReference type="EMBL" id="CM007385">
    <property type="protein sequence ID" value="ONK69945.1"/>
    <property type="molecule type" value="Genomic_DNA"/>
</dbReference>
<evidence type="ECO:0000313" key="2">
    <source>
        <dbReference type="Proteomes" id="UP000243459"/>
    </source>
</evidence>
<gene>
    <name evidence="1" type="ORF">A4U43_C05F28600</name>
</gene>
<dbReference type="Gramene" id="ONK69945">
    <property type="protein sequence ID" value="ONK69945"/>
    <property type="gene ID" value="A4U43_C05F28600"/>
</dbReference>
<dbReference type="Proteomes" id="UP000243459">
    <property type="component" value="Chromosome 5"/>
</dbReference>
<name>A0A5P1EV55_ASPOF</name>
<protein>
    <submittedName>
        <fullName evidence="1">Uncharacterized protein</fullName>
    </submittedName>
</protein>
<sequence>MVYIHVPGFQTIAIFMQTGAPKKTLPTVKAISEVVKDLPHKGIVGFLTSAALFVELGEEVAYSLLLFIRGGRGDGDGDWRGVFIVDVAENGGDALHHRRANE</sequence>
<accession>A0A5P1EV55</accession>
<keyword evidence="2" id="KW-1185">Reference proteome</keyword>
<evidence type="ECO:0000313" key="1">
    <source>
        <dbReference type="EMBL" id="ONK69945.1"/>
    </source>
</evidence>
<proteinExistence type="predicted"/>
<organism evidence="1 2">
    <name type="scientific">Asparagus officinalis</name>
    <name type="common">Garden asparagus</name>
    <dbReference type="NCBI Taxonomy" id="4686"/>
    <lineage>
        <taxon>Eukaryota</taxon>
        <taxon>Viridiplantae</taxon>
        <taxon>Streptophyta</taxon>
        <taxon>Embryophyta</taxon>
        <taxon>Tracheophyta</taxon>
        <taxon>Spermatophyta</taxon>
        <taxon>Magnoliopsida</taxon>
        <taxon>Liliopsida</taxon>
        <taxon>Asparagales</taxon>
        <taxon>Asparagaceae</taxon>
        <taxon>Asparagoideae</taxon>
        <taxon>Asparagus</taxon>
    </lineage>
</organism>